<dbReference type="PANTHER" id="PTHR12755:SF6">
    <property type="entry name" value="POLYRIBONUCLEOTIDE 5'-HYDROXYL-KINASE CLP1"/>
    <property type="match status" value="1"/>
</dbReference>
<name>A0A9P7V544_9ASCO</name>
<dbReference type="InterPro" id="IPR032319">
    <property type="entry name" value="CLP1_P"/>
</dbReference>
<protein>
    <recommendedName>
        <fullName evidence="3">Polynucleotide 5'-hydroxyl-kinase GRC3</fullName>
    </recommendedName>
    <alternativeName>
        <fullName evidence="2">Polynucleotide 5'-hydroxyl-kinase grc3</fullName>
    </alternativeName>
</protein>
<dbReference type="GO" id="GO:0051731">
    <property type="term" value="F:polynucleotide 5'-hydroxyl-kinase activity"/>
    <property type="evidence" value="ECO:0007669"/>
    <property type="project" value="InterPro"/>
</dbReference>
<feature type="domain" description="Clp1 P-loop" evidence="11">
    <location>
        <begin position="164"/>
        <end position="367"/>
    </location>
</feature>
<feature type="binding site" evidence="8">
    <location>
        <begin position="167"/>
        <end position="172"/>
    </location>
    <ligand>
        <name>ATP</name>
        <dbReference type="ChEBI" id="CHEBI:30616"/>
    </ligand>
</feature>
<feature type="domain" description="Clp1 N-terminal" evidence="10">
    <location>
        <begin position="21"/>
        <end position="143"/>
    </location>
</feature>
<accession>A0A9P7V544</accession>
<evidence type="ECO:0000259" key="10">
    <source>
        <dbReference type="Pfam" id="PF16573"/>
    </source>
</evidence>
<evidence type="ECO:0000256" key="6">
    <source>
        <dbReference type="ARBA" id="ARBA00022840"/>
    </source>
</evidence>
<organism evidence="12 13">
    <name type="scientific">Scheffersomyces spartinae</name>
    <dbReference type="NCBI Taxonomy" id="45513"/>
    <lineage>
        <taxon>Eukaryota</taxon>
        <taxon>Fungi</taxon>
        <taxon>Dikarya</taxon>
        <taxon>Ascomycota</taxon>
        <taxon>Saccharomycotina</taxon>
        <taxon>Pichiomycetes</taxon>
        <taxon>Debaryomycetaceae</taxon>
        <taxon>Scheffersomyces</taxon>
    </lineage>
</organism>
<dbReference type="Gene3D" id="2.40.30.330">
    <property type="entry name" value="Pre-mRNA cleavage complex subunit Clp1, C-terminal domain"/>
    <property type="match status" value="1"/>
</dbReference>
<dbReference type="Pfam" id="PF06807">
    <property type="entry name" value="Clp1"/>
    <property type="match status" value="1"/>
</dbReference>
<dbReference type="Gene3D" id="3.40.50.300">
    <property type="entry name" value="P-loop containing nucleotide triphosphate hydrolases"/>
    <property type="match status" value="1"/>
</dbReference>
<dbReference type="AlphaFoldDB" id="A0A9P7V544"/>
<comment type="function">
    <text evidence="8">Required for endonucleolytic cleavage during polyadenylation-dependent pre-mRNA 3'-end formation.</text>
</comment>
<evidence type="ECO:0000313" key="13">
    <source>
        <dbReference type="Proteomes" id="UP000790833"/>
    </source>
</evidence>
<dbReference type="InterPro" id="IPR038238">
    <property type="entry name" value="Clp1_C_sf"/>
</dbReference>
<evidence type="ECO:0000256" key="1">
    <source>
        <dbReference type="ARBA" id="ARBA00004123"/>
    </source>
</evidence>
<evidence type="ECO:0000256" key="3">
    <source>
        <dbReference type="ARBA" id="ARBA00019824"/>
    </source>
</evidence>
<dbReference type="InterPro" id="IPR027417">
    <property type="entry name" value="P-loop_NTPase"/>
</dbReference>
<dbReference type="GO" id="GO:0031124">
    <property type="term" value="P:mRNA 3'-end processing"/>
    <property type="evidence" value="ECO:0007669"/>
    <property type="project" value="UniProtKB-UniRule"/>
</dbReference>
<keyword evidence="6 8" id="KW-0067">ATP-binding</keyword>
<dbReference type="GeneID" id="66116421"/>
<comment type="similarity">
    <text evidence="8">Belongs to the Clp1 family. Clp1 subfamily.</text>
</comment>
<proteinExistence type="inferred from homology"/>
<evidence type="ECO:0000259" key="11">
    <source>
        <dbReference type="Pfam" id="PF16575"/>
    </source>
</evidence>
<feature type="binding site" evidence="8">
    <location>
        <position position="27"/>
    </location>
    <ligand>
        <name>ATP</name>
        <dbReference type="ChEBI" id="CHEBI:30616"/>
    </ligand>
</feature>
<dbReference type="InterPro" id="IPR038239">
    <property type="entry name" value="Clp1_N_sf"/>
</dbReference>
<dbReference type="GO" id="GO:0006388">
    <property type="term" value="P:tRNA splicing, via endonucleolytic cleavage and ligation"/>
    <property type="evidence" value="ECO:0007669"/>
    <property type="project" value="TreeGrafter"/>
</dbReference>
<dbReference type="GO" id="GO:0005849">
    <property type="term" value="C:mRNA cleavage factor complex"/>
    <property type="evidence" value="ECO:0007669"/>
    <property type="project" value="UniProtKB-UniRule"/>
</dbReference>
<evidence type="ECO:0000256" key="4">
    <source>
        <dbReference type="ARBA" id="ARBA00022664"/>
    </source>
</evidence>
<dbReference type="SUPFAM" id="SSF52540">
    <property type="entry name" value="P-loop containing nucleoside triphosphate hydrolases"/>
    <property type="match status" value="1"/>
</dbReference>
<dbReference type="PANTHER" id="PTHR12755">
    <property type="entry name" value="CLEAVAGE/POLYADENYLATION FACTOR IA SUBUNIT CLP1P"/>
    <property type="match status" value="1"/>
</dbReference>
<dbReference type="Proteomes" id="UP000790833">
    <property type="component" value="Unassembled WGS sequence"/>
</dbReference>
<gene>
    <name evidence="8 12" type="primary">CLP1</name>
    <name evidence="12" type="ORF">KQ657_003047</name>
</gene>
<dbReference type="GO" id="GO:0005524">
    <property type="term" value="F:ATP binding"/>
    <property type="evidence" value="ECO:0007669"/>
    <property type="project" value="UniProtKB-UniRule"/>
</dbReference>
<evidence type="ECO:0000256" key="2">
    <source>
        <dbReference type="ARBA" id="ARBA00018706"/>
    </source>
</evidence>
<feature type="binding site" evidence="8">
    <location>
        <position position="66"/>
    </location>
    <ligand>
        <name>ATP</name>
        <dbReference type="ChEBI" id="CHEBI:30616"/>
    </ligand>
</feature>
<keyword evidence="7 8" id="KW-0539">Nucleus</keyword>
<reference evidence="12" key="1">
    <citation type="submission" date="2021-03" db="EMBL/GenBank/DDBJ databases">
        <authorList>
            <person name="Palmer J.M."/>
        </authorList>
    </citation>
    <scope>NUCLEOTIDE SEQUENCE</scope>
    <source>
        <strain evidence="12">ARV_011</strain>
    </source>
</reference>
<evidence type="ECO:0000259" key="9">
    <source>
        <dbReference type="Pfam" id="PF06807"/>
    </source>
</evidence>
<keyword evidence="4 8" id="KW-0507">mRNA processing</keyword>
<dbReference type="Gene3D" id="2.60.120.1030">
    <property type="entry name" value="Clp1, DNA binding domain"/>
    <property type="match status" value="1"/>
</dbReference>
<dbReference type="RefSeq" id="XP_043047094.1">
    <property type="nucleotide sequence ID" value="XM_043193784.1"/>
</dbReference>
<keyword evidence="13" id="KW-1185">Reference proteome</keyword>
<comment type="subunit">
    <text evidence="8">Component of a pre-mRNA cleavage factor complex. Interacts directly with PCF11.</text>
</comment>
<evidence type="ECO:0000256" key="8">
    <source>
        <dbReference type="HAMAP-Rule" id="MF_03035"/>
    </source>
</evidence>
<dbReference type="Pfam" id="PF16573">
    <property type="entry name" value="CLP1_N"/>
    <property type="match status" value="1"/>
</dbReference>
<dbReference type="HAMAP" id="MF_03035">
    <property type="entry name" value="Clp1"/>
    <property type="match status" value="1"/>
</dbReference>
<evidence type="ECO:0000256" key="7">
    <source>
        <dbReference type="ARBA" id="ARBA00023242"/>
    </source>
</evidence>
<keyword evidence="5 8" id="KW-0547">Nucleotide-binding</keyword>
<feature type="domain" description="Clp1 C-terminal" evidence="9">
    <location>
        <begin position="373"/>
        <end position="509"/>
    </location>
</feature>
<dbReference type="InterPro" id="IPR010655">
    <property type="entry name" value="Clp1_C"/>
</dbReference>
<evidence type="ECO:0000313" key="12">
    <source>
        <dbReference type="EMBL" id="KAG7191542.1"/>
    </source>
</evidence>
<dbReference type="OrthoDB" id="258143at2759"/>
<comment type="subcellular location">
    <subcellularLocation>
        <location evidence="1 8">Nucleus</location>
    </subcellularLocation>
</comment>
<dbReference type="InterPro" id="IPR032324">
    <property type="entry name" value="Clp1_N"/>
</dbReference>
<dbReference type="InterPro" id="IPR045116">
    <property type="entry name" value="Clp1/Grc3"/>
</dbReference>
<comment type="caution">
    <text evidence="12">The sequence shown here is derived from an EMBL/GenBank/DDBJ whole genome shotgun (WGS) entry which is preliminary data.</text>
</comment>
<evidence type="ECO:0000256" key="5">
    <source>
        <dbReference type="ARBA" id="ARBA00022741"/>
    </source>
</evidence>
<dbReference type="Pfam" id="PF16575">
    <property type="entry name" value="CLP1_P"/>
    <property type="match status" value="1"/>
</dbReference>
<dbReference type="EMBL" id="JAHMUF010000027">
    <property type="protein sequence ID" value="KAG7191542.1"/>
    <property type="molecule type" value="Genomic_DNA"/>
</dbReference>
<sequence length="509" mass="57010">MSLPGFSKEHEAKYGVTNTITIPPMSEWRFEVPHKNIVKVKVTKGIGEIFGTELAIGYEYQFLGVKYGLFVPPQQVENLEEVVTADGDEIEGCTVEFTLIENTDHSSYSSESIQFIEYISDDTESMKQYLSLHFMLESLREQAKFQLMLNRVQPQLGPRVLILGNDNLGKTTLAKILSGYAWKGGNVPILVNLDPQEGVFSMPTSLTAVGVSDRFDLESCGGYGTTTTSNVTLHNPKQPLVKNFGFFLVDENPDLYKLQTEKLSLAVLSRLKEDEECRYGGIIVDTPSSLKKNLDLLDTIVSDFEINVIVVLDNERVLVDLKRKFQHKLRALTIVKVPKSGGILDADSDGRSKRLQQQQMVREYFNGNFKLSLSPFKTEIVINDYVFFKVLEKVEDFNQFLPSTDSFAGDDDDEAGGDKADDKLKDSHEDKYYSLIELPTESDLENCVVAVTHLPLAGYTIKALLKASVLGYIHISKVDDDKGRAKVLLPFPGNLQKNVLIVTKLSYTE</sequence>
<dbReference type="InterPro" id="IPR028606">
    <property type="entry name" value="Clp1"/>
</dbReference>